<dbReference type="InterPro" id="IPR029069">
    <property type="entry name" value="HotDog_dom_sf"/>
</dbReference>
<dbReference type="Gene3D" id="3.10.129.10">
    <property type="entry name" value="Hotdog Thioesterase"/>
    <property type="match status" value="1"/>
</dbReference>
<dbReference type="InterPro" id="IPR050965">
    <property type="entry name" value="UPF0336/Enoyl-CoA_hydratase"/>
</dbReference>
<keyword evidence="1" id="KW-0456">Lyase</keyword>
<dbReference type="CDD" id="cd03449">
    <property type="entry name" value="R_hydratase"/>
    <property type="match status" value="1"/>
</dbReference>
<name>A0A7Y8ALP3_PSETO</name>
<dbReference type="SUPFAM" id="SSF54637">
    <property type="entry name" value="Thioesterase/thiol ester dehydrase-isomerase"/>
    <property type="match status" value="1"/>
</dbReference>
<dbReference type="EMBL" id="JACAQK010000006">
    <property type="protein sequence ID" value="NWD35536.1"/>
    <property type="molecule type" value="Genomic_DNA"/>
</dbReference>
<dbReference type="InterPro" id="IPR002539">
    <property type="entry name" value="MaoC-like_dom"/>
</dbReference>
<dbReference type="Pfam" id="PF01575">
    <property type="entry name" value="MaoC_dehydratas"/>
    <property type="match status" value="1"/>
</dbReference>
<dbReference type="AlphaFoldDB" id="A0A7Y8ALP3"/>
<feature type="domain" description="MaoC-like" evidence="2">
    <location>
        <begin position="25"/>
        <end position="123"/>
    </location>
</feature>
<accession>A0A7Y8ALP3</accession>
<evidence type="ECO:0000256" key="1">
    <source>
        <dbReference type="ARBA" id="ARBA00023239"/>
    </source>
</evidence>
<evidence type="ECO:0000313" key="4">
    <source>
        <dbReference type="Proteomes" id="UP000549134"/>
    </source>
</evidence>
<dbReference type="GO" id="GO:0019171">
    <property type="term" value="F:(3R)-hydroxyacyl-[acyl-carrier-protein] dehydratase activity"/>
    <property type="evidence" value="ECO:0007669"/>
    <property type="project" value="TreeGrafter"/>
</dbReference>
<protein>
    <submittedName>
        <fullName evidence="3">MaoC family dehydratase</fullName>
    </submittedName>
</protein>
<dbReference type="PANTHER" id="PTHR43437:SF3">
    <property type="entry name" value="HYDROXYACYL-THIOESTER DEHYDRATASE TYPE 2, MITOCHONDRIAL"/>
    <property type="match status" value="1"/>
</dbReference>
<dbReference type="FunFam" id="3.10.129.10:FF:000042">
    <property type="entry name" value="MaoC domain protein dehydratase"/>
    <property type="match status" value="1"/>
</dbReference>
<comment type="caution">
    <text evidence="3">The sequence shown here is derived from an EMBL/GenBank/DDBJ whole genome shotgun (WGS) entry which is preliminary data.</text>
</comment>
<dbReference type="Proteomes" id="UP000549134">
    <property type="component" value="Unassembled WGS sequence"/>
</dbReference>
<gene>
    <name evidence="3" type="ORF">HX787_06690</name>
</gene>
<evidence type="ECO:0000313" key="3">
    <source>
        <dbReference type="EMBL" id="NWD35536.1"/>
    </source>
</evidence>
<sequence length="153" mass="16748">MTGINGHNFGGMPIDQVELGMQAFYSHTITDADVKAYAGLSGDNNPVHMSDEYAEKSRFKARIAHGLFSAGFFSALFGTRLPGPGCVYLSQNLRFKKPVYLGDTVVAEVRVTGINVEKKVVTFDTLCSVKGKIVIEGEAEIYIPRASRRLENN</sequence>
<evidence type="ECO:0000259" key="2">
    <source>
        <dbReference type="Pfam" id="PF01575"/>
    </source>
</evidence>
<dbReference type="RefSeq" id="WP_016973318.1">
    <property type="nucleotide sequence ID" value="NZ_CP020369.1"/>
</dbReference>
<dbReference type="GO" id="GO:0006633">
    <property type="term" value="P:fatty acid biosynthetic process"/>
    <property type="evidence" value="ECO:0007669"/>
    <property type="project" value="TreeGrafter"/>
</dbReference>
<proteinExistence type="predicted"/>
<dbReference type="PANTHER" id="PTHR43437">
    <property type="entry name" value="HYDROXYACYL-THIOESTER DEHYDRATASE TYPE 2, MITOCHONDRIAL-RELATED"/>
    <property type="match status" value="1"/>
</dbReference>
<reference evidence="3 4" key="1">
    <citation type="submission" date="2020-04" db="EMBL/GenBank/DDBJ databases">
        <title>Molecular characterization of pseudomonads from Agaricus bisporus reveal novel blotch 2 pathogens in Western Europe.</title>
        <authorList>
            <person name="Taparia T."/>
            <person name="Krijger M."/>
            <person name="Haynes E."/>
            <person name="Elpinstone J.G."/>
            <person name="Noble R."/>
            <person name="Van Der Wolf J."/>
        </authorList>
    </citation>
    <scope>NUCLEOTIDE SEQUENCE [LARGE SCALE GENOMIC DNA]</scope>
    <source>
        <strain evidence="3 4">IPO3746</strain>
    </source>
</reference>
<organism evidence="3 4">
    <name type="scientific">Pseudomonas tolaasii</name>
    <dbReference type="NCBI Taxonomy" id="29442"/>
    <lineage>
        <taxon>Bacteria</taxon>
        <taxon>Pseudomonadati</taxon>
        <taxon>Pseudomonadota</taxon>
        <taxon>Gammaproteobacteria</taxon>
        <taxon>Pseudomonadales</taxon>
        <taxon>Pseudomonadaceae</taxon>
        <taxon>Pseudomonas</taxon>
    </lineage>
</organism>
<dbReference type="GeneID" id="55846483"/>